<dbReference type="PANTHER" id="PTHR34383:SF3">
    <property type="entry name" value="POLYPHOSPHATE:AMP PHOSPHOTRANSFERASE"/>
    <property type="match status" value="1"/>
</dbReference>
<keyword evidence="2" id="KW-0808">Transferase</keyword>
<protein>
    <submittedName>
        <fullName evidence="5">PPK2 family polyphosphate kinase</fullName>
    </submittedName>
</protein>
<dbReference type="Proteomes" id="UP001597375">
    <property type="component" value="Unassembled WGS sequence"/>
</dbReference>
<keyword evidence="6" id="KW-1185">Reference proteome</keyword>
<evidence type="ECO:0000256" key="1">
    <source>
        <dbReference type="ARBA" id="ARBA00009924"/>
    </source>
</evidence>
<reference evidence="6" key="1">
    <citation type="journal article" date="2019" name="Int. J. Syst. Evol. Microbiol.">
        <title>The Global Catalogue of Microorganisms (GCM) 10K type strain sequencing project: providing services to taxonomists for standard genome sequencing and annotation.</title>
        <authorList>
            <consortium name="The Broad Institute Genomics Platform"/>
            <consortium name="The Broad Institute Genome Sequencing Center for Infectious Disease"/>
            <person name="Wu L."/>
            <person name="Ma J."/>
        </authorList>
    </citation>
    <scope>NUCLEOTIDE SEQUENCE [LARGE SCALE GENOMIC DNA]</scope>
    <source>
        <strain evidence="6">CGMCC 4.7106</strain>
    </source>
</reference>
<evidence type="ECO:0000256" key="3">
    <source>
        <dbReference type="ARBA" id="ARBA00022777"/>
    </source>
</evidence>
<dbReference type="NCBIfam" id="TIGR03709">
    <property type="entry name" value="PPK2_rel_1"/>
    <property type="match status" value="1"/>
</dbReference>
<name>A0ABW5D5B5_9BACT</name>
<evidence type="ECO:0000313" key="6">
    <source>
        <dbReference type="Proteomes" id="UP001597375"/>
    </source>
</evidence>
<accession>A0ABW5D5B5</accession>
<dbReference type="PANTHER" id="PTHR34383">
    <property type="entry name" value="POLYPHOSPHATE:AMP PHOSPHOTRANSFERASE-RELATED"/>
    <property type="match status" value="1"/>
</dbReference>
<comment type="similarity">
    <text evidence="1">Belongs to the polyphosphate kinase 2 (PPK2) family. Class I subfamily.</text>
</comment>
<dbReference type="PIRSF" id="PIRSF028756">
    <property type="entry name" value="PPK2_prd"/>
    <property type="match status" value="1"/>
</dbReference>
<evidence type="ECO:0000256" key="2">
    <source>
        <dbReference type="ARBA" id="ARBA00022679"/>
    </source>
</evidence>
<dbReference type="GO" id="GO:0016301">
    <property type="term" value="F:kinase activity"/>
    <property type="evidence" value="ECO:0007669"/>
    <property type="project" value="UniProtKB-KW"/>
</dbReference>
<dbReference type="InterPro" id="IPR022300">
    <property type="entry name" value="PPK2-rel_1"/>
</dbReference>
<dbReference type="Pfam" id="PF03976">
    <property type="entry name" value="PPK2"/>
    <property type="match status" value="1"/>
</dbReference>
<sequence>MKPGSKVDLGKIDPGEQTLFQKGGKEESYAAFDKLQDELQHLQKMLYAQNKHRVLVVIQAMDTGGKDGCVKHVFSRIDPQGIHVRAFKKPNEEELAHDFLWRVHAKVPQNGQLVIFNRSHYEDIIAVKVKKIYEDKVWKRRFRHVVDFERMLAEEGTTIVKIFLHISKEEQKERLESRLVNPDKHWKFNPDDLKDRALWSEFMETYEDVLAKTSTDYAPWFVVPADRKWYRNLIVARIMVDTLKKLDMRFPEIDWNPSEIVVND</sequence>
<proteinExistence type="inferred from homology"/>
<dbReference type="InterPro" id="IPR022488">
    <property type="entry name" value="PPK2-related"/>
</dbReference>
<dbReference type="InterPro" id="IPR016898">
    <property type="entry name" value="Polyphosphate_phosphotransfera"/>
</dbReference>
<comment type="caution">
    <text evidence="5">The sequence shown here is derived from an EMBL/GenBank/DDBJ whole genome shotgun (WGS) entry which is preliminary data.</text>
</comment>
<dbReference type="Gene3D" id="3.40.50.300">
    <property type="entry name" value="P-loop containing nucleotide triphosphate hydrolases"/>
    <property type="match status" value="1"/>
</dbReference>
<dbReference type="EMBL" id="JBHUIT010000002">
    <property type="protein sequence ID" value="MFD2255609.1"/>
    <property type="molecule type" value="Genomic_DNA"/>
</dbReference>
<dbReference type="SUPFAM" id="SSF52540">
    <property type="entry name" value="P-loop containing nucleoside triphosphate hydrolases"/>
    <property type="match status" value="1"/>
</dbReference>
<evidence type="ECO:0000259" key="4">
    <source>
        <dbReference type="Pfam" id="PF03976"/>
    </source>
</evidence>
<dbReference type="InterPro" id="IPR027417">
    <property type="entry name" value="P-loop_NTPase"/>
</dbReference>
<keyword evidence="3 5" id="KW-0418">Kinase</keyword>
<dbReference type="RefSeq" id="WP_386818266.1">
    <property type="nucleotide sequence ID" value="NZ_JBHUIT010000002.1"/>
</dbReference>
<feature type="domain" description="Polyphosphate kinase-2-related" evidence="4">
    <location>
        <begin position="25"/>
        <end position="248"/>
    </location>
</feature>
<organism evidence="5 6">
    <name type="scientific">Luteolibacter algae</name>
    <dbReference type="NCBI Taxonomy" id="454151"/>
    <lineage>
        <taxon>Bacteria</taxon>
        <taxon>Pseudomonadati</taxon>
        <taxon>Verrucomicrobiota</taxon>
        <taxon>Verrucomicrobiia</taxon>
        <taxon>Verrucomicrobiales</taxon>
        <taxon>Verrucomicrobiaceae</taxon>
        <taxon>Luteolibacter</taxon>
    </lineage>
</organism>
<gene>
    <name evidence="5" type="ORF">ACFSSA_02890</name>
</gene>
<evidence type="ECO:0000313" key="5">
    <source>
        <dbReference type="EMBL" id="MFD2255609.1"/>
    </source>
</evidence>